<comment type="caution">
    <text evidence="1">The sequence shown here is derived from an EMBL/GenBank/DDBJ whole genome shotgun (WGS) entry which is preliminary data.</text>
</comment>
<protein>
    <submittedName>
        <fullName evidence="1">Uncharacterized protein</fullName>
    </submittedName>
</protein>
<proteinExistence type="predicted"/>
<gene>
    <name evidence="1" type="ORF">P5673_003110</name>
</gene>
<dbReference type="Proteomes" id="UP001249851">
    <property type="component" value="Unassembled WGS sequence"/>
</dbReference>
<accession>A0AAD9R260</accession>
<dbReference type="EMBL" id="JARQWQ010000005">
    <property type="protein sequence ID" value="KAK2571721.1"/>
    <property type="molecule type" value="Genomic_DNA"/>
</dbReference>
<evidence type="ECO:0000313" key="2">
    <source>
        <dbReference type="Proteomes" id="UP001249851"/>
    </source>
</evidence>
<reference evidence="1" key="1">
    <citation type="journal article" date="2023" name="G3 (Bethesda)">
        <title>Whole genome assembly and annotation of the endangered Caribbean coral Acropora cervicornis.</title>
        <authorList>
            <person name="Selwyn J.D."/>
            <person name="Vollmer S.V."/>
        </authorList>
    </citation>
    <scope>NUCLEOTIDE SEQUENCE</scope>
    <source>
        <strain evidence="1">K2</strain>
    </source>
</reference>
<evidence type="ECO:0000313" key="1">
    <source>
        <dbReference type="EMBL" id="KAK2571721.1"/>
    </source>
</evidence>
<sequence>MPNWQEATSWQFLKSGGLLNKNSCGDAVQYTVQQLPTKEVIYLLLPGYNNNHYHTLSMSSGKKYN</sequence>
<dbReference type="AlphaFoldDB" id="A0AAD9R260"/>
<keyword evidence="2" id="KW-1185">Reference proteome</keyword>
<reference evidence="1" key="2">
    <citation type="journal article" date="2023" name="Science">
        <title>Genomic signatures of disease resistance in endangered staghorn corals.</title>
        <authorList>
            <person name="Vollmer S.V."/>
            <person name="Selwyn J.D."/>
            <person name="Despard B.A."/>
            <person name="Roesel C.L."/>
        </authorList>
    </citation>
    <scope>NUCLEOTIDE SEQUENCE</scope>
    <source>
        <strain evidence="1">K2</strain>
    </source>
</reference>
<organism evidence="1 2">
    <name type="scientific">Acropora cervicornis</name>
    <name type="common">Staghorn coral</name>
    <dbReference type="NCBI Taxonomy" id="6130"/>
    <lineage>
        <taxon>Eukaryota</taxon>
        <taxon>Metazoa</taxon>
        <taxon>Cnidaria</taxon>
        <taxon>Anthozoa</taxon>
        <taxon>Hexacorallia</taxon>
        <taxon>Scleractinia</taxon>
        <taxon>Astrocoeniina</taxon>
        <taxon>Acroporidae</taxon>
        <taxon>Acropora</taxon>
    </lineage>
</organism>
<name>A0AAD9R260_ACRCE</name>